<evidence type="ECO:0000313" key="8">
    <source>
        <dbReference type="EMBL" id="NCD71169.1"/>
    </source>
</evidence>
<proteinExistence type="predicted"/>
<feature type="transmembrane region" description="Helical" evidence="6">
    <location>
        <begin position="50"/>
        <end position="68"/>
    </location>
</feature>
<dbReference type="PANTHER" id="PTHR23501">
    <property type="entry name" value="MAJOR FACILITATOR SUPERFAMILY"/>
    <property type="match status" value="1"/>
</dbReference>
<dbReference type="GO" id="GO:0022857">
    <property type="term" value="F:transmembrane transporter activity"/>
    <property type="evidence" value="ECO:0007669"/>
    <property type="project" value="InterPro"/>
</dbReference>
<dbReference type="InterPro" id="IPR020846">
    <property type="entry name" value="MFS_dom"/>
</dbReference>
<comment type="subcellular location">
    <subcellularLocation>
        <location evidence="1">Endomembrane system</location>
        <topology evidence="1">Multi-pass membrane protein</topology>
    </subcellularLocation>
</comment>
<dbReference type="InterPro" id="IPR011701">
    <property type="entry name" value="MFS"/>
</dbReference>
<evidence type="ECO:0000256" key="4">
    <source>
        <dbReference type="ARBA" id="ARBA00022989"/>
    </source>
</evidence>
<reference evidence="8" key="2">
    <citation type="submission" date="2020-10" db="EMBL/GenBank/DDBJ databases">
        <title>Mucilaginibacter sp. nov., isolated from soil.</title>
        <authorList>
            <person name="Jeon C.O."/>
        </authorList>
    </citation>
    <scope>NUCLEOTIDE SEQUENCE</scope>
    <source>
        <strain evidence="8">R11</strain>
    </source>
</reference>
<protein>
    <submittedName>
        <fullName evidence="8">MFS transporter</fullName>
    </submittedName>
</protein>
<dbReference type="RefSeq" id="WP_166587142.1">
    <property type="nucleotide sequence ID" value="NZ_WWEO01000044.1"/>
</dbReference>
<feature type="transmembrane region" description="Helical" evidence="6">
    <location>
        <begin position="109"/>
        <end position="127"/>
    </location>
</feature>
<dbReference type="PANTHER" id="PTHR23501:SF191">
    <property type="entry name" value="VACUOLAR BASIC AMINO ACID TRANSPORTER 4"/>
    <property type="match status" value="1"/>
</dbReference>
<feature type="transmembrane region" description="Helical" evidence="6">
    <location>
        <begin position="139"/>
        <end position="160"/>
    </location>
</feature>
<dbReference type="PROSITE" id="PS50850">
    <property type="entry name" value="MFS"/>
    <property type="match status" value="1"/>
</dbReference>
<dbReference type="AlphaFoldDB" id="A0A966DW74"/>
<evidence type="ECO:0000256" key="2">
    <source>
        <dbReference type="ARBA" id="ARBA00022448"/>
    </source>
</evidence>
<dbReference type="Pfam" id="PF07690">
    <property type="entry name" value="MFS_1"/>
    <property type="match status" value="1"/>
</dbReference>
<feature type="transmembrane region" description="Helical" evidence="6">
    <location>
        <begin position="166"/>
        <end position="187"/>
    </location>
</feature>
<keyword evidence="3 6" id="KW-0812">Transmembrane</keyword>
<accession>A0A966DW74</accession>
<feature type="transmembrane region" description="Helical" evidence="6">
    <location>
        <begin position="356"/>
        <end position="375"/>
    </location>
</feature>
<feature type="transmembrane region" description="Helical" evidence="6">
    <location>
        <begin position="270"/>
        <end position="290"/>
    </location>
</feature>
<dbReference type="EMBL" id="WWEO01000044">
    <property type="protein sequence ID" value="NCD71169.1"/>
    <property type="molecule type" value="Genomic_DNA"/>
</dbReference>
<feature type="transmembrane region" description="Helical" evidence="6">
    <location>
        <begin position="334"/>
        <end position="350"/>
    </location>
</feature>
<evidence type="ECO:0000256" key="3">
    <source>
        <dbReference type="ARBA" id="ARBA00022692"/>
    </source>
</evidence>
<evidence type="ECO:0000256" key="1">
    <source>
        <dbReference type="ARBA" id="ARBA00004127"/>
    </source>
</evidence>
<comment type="caution">
    <text evidence="8">The sequence shown here is derived from an EMBL/GenBank/DDBJ whole genome shotgun (WGS) entry which is preliminary data.</text>
</comment>
<keyword evidence="2" id="KW-0813">Transport</keyword>
<dbReference type="InterPro" id="IPR036259">
    <property type="entry name" value="MFS_trans_sf"/>
</dbReference>
<feature type="transmembrane region" description="Helical" evidence="6">
    <location>
        <begin position="208"/>
        <end position="226"/>
    </location>
</feature>
<feature type="transmembrane region" description="Helical" evidence="6">
    <location>
        <begin position="80"/>
        <end position="103"/>
    </location>
</feature>
<evidence type="ECO:0000256" key="6">
    <source>
        <dbReference type="SAM" id="Phobius"/>
    </source>
</evidence>
<dbReference type="Gene3D" id="1.20.1720.10">
    <property type="entry name" value="Multidrug resistance protein D"/>
    <property type="match status" value="1"/>
</dbReference>
<evidence type="ECO:0000256" key="5">
    <source>
        <dbReference type="ARBA" id="ARBA00023136"/>
    </source>
</evidence>
<evidence type="ECO:0000313" key="9">
    <source>
        <dbReference type="Proteomes" id="UP000638732"/>
    </source>
</evidence>
<feature type="domain" description="Major facilitator superfamily (MFS) profile" evidence="7">
    <location>
        <begin position="14"/>
        <end position="453"/>
    </location>
</feature>
<dbReference type="GO" id="GO:0005886">
    <property type="term" value="C:plasma membrane"/>
    <property type="evidence" value="ECO:0007669"/>
    <property type="project" value="TreeGrafter"/>
</dbReference>
<evidence type="ECO:0000259" key="7">
    <source>
        <dbReference type="PROSITE" id="PS50850"/>
    </source>
</evidence>
<keyword evidence="4 6" id="KW-1133">Transmembrane helix</keyword>
<dbReference type="SUPFAM" id="SSF103473">
    <property type="entry name" value="MFS general substrate transporter"/>
    <property type="match status" value="1"/>
</dbReference>
<keyword evidence="5 6" id="KW-0472">Membrane</keyword>
<feature type="transmembrane region" description="Helical" evidence="6">
    <location>
        <begin position="232"/>
        <end position="249"/>
    </location>
</feature>
<feature type="transmembrane region" description="Helical" evidence="6">
    <location>
        <begin position="427"/>
        <end position="448"/>
    </location>
</feature>
<organism evidence="8 9">
    <name type="scientific">Mucilaginibacter agri</name>
    <dbReference type="NCBI Taxonomy" id="2695265"/>
    <lineage>
        <taxon>Bacteria</taxon>
        <taxon>Pseudomonadati</taxon>
        <taxon>Bacteroidota</taxon>
        <taxon>Sphingobacteriia</taxon>
        <taxon>Sphingobacteriales</taxon>
        <taxon>Sphingobacteriaceae</taxon>
        <taxon>Mucilaginibacter</taxon>
    </lineage>
</organism>
<feature type="transmembrane region" description="Helical" evidence="6">
    <location>
        <begin position="387"/>
        <end position="407"/>
    </location>
</feature>
<feature type="transmembrane region" description="Helical" evidence="6">
    <location>
        <begin position="12"/>
        <end position="38"/>
    </location>
</feature>
<keyword evidence="9" id="KW-1185">Reference proteome</keyword>
<dbReference type="Gene3D" id="1.20.1250.20">
    <property type="entry name" value="MFS general substrate transporter like domains"/>
    <property type="match status" value="1"/>
</dbReference>
<gene>
    <name evidence="8" type="ORF">GSY63_17515</name>
</gene>
<reference evidence="8" key="1">
    <citation type="submission" date="2020-01" db="EMBL/GenBank/DDBJ databases">
        <authorList>
            <person name="Seo Y.L."/>
        </authorList>
    </citation>
    <scope>NUCLEOTIDE SEQUENCE</scope>
    <source>
        <strain evidence="8">R11</strain>
    </source>
</reference>
<sequence>MRKEVKDEEVSLRFMMPLILGTMMNPLNSTMLATSLFALCNSFKVSVGQGAILITSLYVTSTIAQPLMGRLADIFSPKKINTLGFILVLIAALIGVFAPAFSWLIASRIFLGLGTSAAYPSAMAIINKKYAAIGKPVPGRVLGIIATSAQVSMVIGPVLGGLLTQWLGWRGIFFINIPWVLVALFLSKSIPNYGAAAANPSVSLFKRLDVPGIMIFSCFLLTLLYVLMQPFAWLPLLIPTFLLAALIIWERNQQSPFIDVRLLATNPSLLLVYVRTLATTYVLYQVLYALPQWLEAVKNLSPANTGLIMLPESAMAMAMGLLVSKSTKLFRQNLWGVMAMLLCCIAWLTLNVNSTVFYIFLVTLVMGCAEGINIIANQALLNEEAPLAQKGVSFGLSRTFGYLGAIISGSQIKVLFHNGVTDHNFHIIGYTVMYSCVALMILLIPLWFRMRKTENLKGAV</sequence>
<dbReference type="Proteomes" id="UP000638732">
    <property type="component" value="Unassembled WGS sequence"/>
</dbReference>
<dbReference type="GO" id="GO:0012505">
    <property type="term" value="C:endomembrane system"/>
    <property type="evidence" value="ECO:0007669"/>
    <property type="project" value="UniProtKB-SubCell"/>
</dbReference>
<name>A0A966DW74_9SPHI</name>